<keyword evidence="4" id="KW-0067">ATP-binding</keyword>
<dbReference type="EMBL" id="BARU01046615">
    <property type="protein sequence ID" value="GAH91861.1"/>
    <property type="molecule type" value="Genomic_DNA"/>
</dbReference>
<evidence type="ECO:0000256" key="4">
    <source>
        <dbReference type="ARBA" id="ARBA00022840"/>
    </source>
</evidence>
<feature type="non-terminal residue" evidence="6">
    <location>
        <position position="1"/>
    </location>
</feature>
<evidence type="ECO:0000256" key="1">
    <source>
        <dbReference type="ARBA" id="ARBA00022679"/>
    </source>
</evidence>
<dbReference type="PANTHER" id="PTHR43527:SF2">
    <property type="entry name" value="4-DIPHOSPHOCYTIDYL-2-C-METHYL-D-ERYTHRITOL KINASE, CHLOROPLASTIC"/>
    <property type="match status" value="1"/>
</dbReference>
<comment type="caution">
    <text evidence="6">The sequence shown here is derived from an EMBL/GenBank/DDBJ whole genome shotgun (WGS) entry which is preliminary data.</text>
</comment>
<organism evidence="6">
    <name type="scientific">marine sediment metagenome</name>
    <dbReference type="NCBI Taxonomy" id="412755"/>
    <lineage>
        <taxon>unclassified sequences</taxon>
        <taxon>metagenomes</taxon>
        <taxon>ecological metagenomes</taxon>
    </lineage>
</organism>
<dbReference type="SUPFAM" id="SSF54211">
    <property type="entry name" value="Ribosomal protein S5 domain 2-like"/>
    <property type="match status" value="1"/>
</dbReference>
<dbReference type="Gene3D" id="3.30.230.10">
    <property type="match status" value="1"/>
</dbReference>
<evidence type="ECO:0000256" key="2">
    <source>
        <dbReference type="ARBA" id="ARBA00022741"/>
    </source>
</evidence>
<feature type="non-terminal residue" evidence="6">
    <location>
        <position position="125"/>
    </location>
</feature>
<evidence type="ECO:0000259" key="5">
    <source>
        <dbReference type="Pfam" id="PF00288"/>
    </source>
</evidence>
<dbReference type="InterPro" id="IPR020568">
    <property type="entry name" value="Ribosomal_Su5_D2-typ_SF"/>
</dbReference>
<evidence type="ECO:0000313" key="6">
    <source>
        <dbReference type="EMBL" id="GAH91861.1"/>
    </source>
</evidence>
<name>X1JAX5_9ZZZZ</name>
<dbReference type="AlphaFoldDB" id="X1JAX5"/>
<accession>X1JAX5</accession>
<dbReference type="GO" id="GO:0050515">
    <property type="term" value="F:4-(cytidine 5'-diphospho)-2-C-methyl-D-erythritol kinase activity"/>
    <property type="evidence" value="ECO:0007669"/>
    <property type="project" value="TreeGrafter"/>
</dbReference>
<evidence type="ECO:0000256" key="3">
    <source>
        <dbReference type="ARBA" id="ARBA00022777"/>
    </source>
</evidence>
<keyword evidence="2" id="KW-0547">Nucleotide-binding</keyword>
<dbReference type="GO" id="GO:0005524">
    <property type="term" value="F:ATP binding"/>
    <property type="evidence" value="ECO:0007669"/>
    <property type="project" value="UniProtKB-KW"/>
</dbReference>
<keyword evidence="3" id="KW-0418">Kinase</keyword>
<feature type="domain" description="GHMP kinase N-terminal" evidence="5">
    <location>
        <begin position="36"/>
        <end position="110"/>
    </location>
</feature>
<reference evidence="6" key="1">
    <citation type="journal article" date="2014" name="Front. Microbiol.">
        <title>High frequency of phylogenetically diverse reductive dehalogenase-homologous genes in deep subseafloor sedimentary metagenomes.</title>
        <authorList>
            <person name="Kawai M."/>
            <person name="Futagami T."/>
            <person name="Toyoda A."/>
            <person name="Takaki Y."/>
            <person name="Nishi S."/>
            <person name="Hori S."/>
            <person name="Arai W."/>
            <person name="Tsubouchi T."/>
            <person name="Morono Y."/>
            <person name="Uchiyama I."/>
            <person name="Ito T."/>
            <person name="Fujiyama A."/>
            <person name="Inagaki F."/>
            <person name="Takami H."/>
        </authorList>
    </citation>
    <scope>NUCLEOTIDE SEQUENCE</scope>
    <source>
        <strain evidence="6">Expedition CK06-06</strain>
    </source>
</reference>
<gene>
    <name evidence="6" type="ORF">S03H2_70232</name>
</gene>
<sequence length="125" mass="13547">ALTDILEIVEVGERKGLGIQSFKVTGIKIPEPVEKNLCFQAHKLLKNDFNLPPLQIHLHKIIPTGSGLGGGSSDAAFTIKLINKLFSLQLSDQKMLEYAEKLGSDCPFFINNVASLATGKGNKLT</sequence>
<dbReference type="InterPro" id="IPR006204">
    <property type="entry name" value="GHMP_kinase_N_dom"/>
</dbReference>
<protein>
    <recommendedName>
        <fullName evidence="5">GHMP kinase N-terminal domain-containing protein</fullName>
    </recommendedName>
</protein>
<keyword evidence="1" id="KW-0808">Transferase</keyword>
<dbReference type="InterPro" id="IPR014721">
    <property type="entry name" value="Ribsml_uS5_D2-typ_fold_subgr"/>
</dbReference>
<proteinExistence type="predicted"/>
<dbReference type="PANTHER" id="PTHR43527">
    <property type="entry name" value="4-DIPHOSPHOCYTIDYL-2-C-METHYL-D-ERYTHRITOL KINASE, CHLOROPLASTIC"/>
    <property type="match status" value="1"/>
</dbReference>
<dbReference type="Pfam" id="PF00288">
    <property type="entry name" value="GHMP_kinases_N"/>
    <property type="match status" value="1"/>
</dbReference>